<name>A0A6J7US20_9ZZZZ</name>
<protein>
    <submittedName>
        <fullName evidence="1">Unannotated protein</fullName>
    </submittedName>
</protein>
<proteinExistence type="predicted"/>
<accession>A0A6J7US20</accession>
<gene>
    <name evidence="1" type="ORF">UFOPK4354_01650</name>
</gene>
<sequence length="48" mass="5066">MEPVACLGIEVSKVSDLLNGVNFTVDICSGVVSFKRVELMLKLGAEGP</sequence>
<dbReference type="EMBL" id="CAFBQW010000229">
    <property type="protein sequence ID" value="CAB5068800.1"/>
    <property type="molecule type" value="Genomic_DNA"/>
</dbReference>
<evidence type="ECO:0000313" key="1">
    <source>
        <dbReference type="EMBL" id="CAB5068800.1"/>
    </source>
</evidence>
<organism evidence="1">
    <name type="scientific">freshwater metagenome</name>
    <dbReference type="NCBI Taxonomy" id="449393"/>
    <lineage>
        <taxon>unclassified sequences</taxon>
        <taxon>metagenomes</taxon>
        <taxon>ecological metagenomes</taxon>
    </lineage>
</organism>
<dbReference type="AlphaFoldDB" id="A0A6J7US20"/>
<reference evidence="1" key="1">
    <citation type="submission" date="2020-05" db="EMBL/GenBank/DDBJ databases">
        <authorList>
            <person name="Chiriac C."/>
            <person name="Salcher M."/>
            <person name="Ghai R."/>
            <person name="Kavagutti S V."/>
        </authorList>
    </citation>
    <scope>NUCLEOTIDE SEQUENCE</scope>
</reference>